<dbReference type="InterPro" id="IPR007110">
    <property type="entry name" value="Ig-like_dom"/>
</dbReference>
<dbReference type="InterPro" id="IPR013098">
    <property type="entry name" value="Ig_I-set"/>
</dbReference>
<name>G7YR85_CLOSI</name>
<dbReference type="InterPro" id="IPR051275">
    <property type="entry name" value="Cell_adhesion_signaling"/>
</dbReference>
<keyword evidence="10" id="KW-1185">Reference proteome</keyword>
<dbReference type="AlphaFoldDB" id="G7YR85"/>
<accession>G7YR85</accession>
<reference key="2">
    <citation type="submission" date="2011-10" db="EMBL/GenBank/DDBJ databases">
        <title>The genome and transcriptome sequence of Clonorchis sinensis provide insights into the carcinogenic liver fluke.</title>
        <authorList>
            <person name="Wang X."/>
            <person name="Huang Y."/>
            <person name="Chen W."/>
            <person name="Liu H."/>
            <person name="Guo L."/>
            <person name="Chen Y."/>
            <person name="Luo F."/>
            <person name="Zhou W."/>
            <person name="Sun J."/>
            <person name="Mao Q."/>
            <person name="Liang P."/>
            <person name="Zhou C."/>
            <person name="Tian Y."/>
            <person name="Men J."/>
            <person name="Lv X."/>
            <person name="Huang L."/>
            <person name="Zhou J."/>
            <person name="Hu Y."/>
            <person name="Li R."/>
            <person name="Zhang F."/>
            <person name="Lei H."/>
            <person name="Li X."/>
            <person name="Hu X."/>
            <person name="Liang C."/>
            <person name="Xu J."/>
            <person name="Wu Z."/>
            <person name="Yu X."/>
        </authorList>
    </citation>
    <scope>NUCLEOTIDE SEQUENCE</scope>
    <source>
        <strain>Henan</strain>
    </source>
</reference>
<dbReference type="GO" id="GO:0050839">
    <property type="term" value="F:cell adhesion molecule binding"/>
    <property type="evidence" value="ECO:0007669"/>
    <property type="project" value="TreeGrafter"/>
</dbReference>
<gene>
    <name evidence="9" type="ORF">CLF_108038</name>
</gene>
<dbReference type="PANTHER" id="PTHR11640">
    <property type="entry name" value="NEPHRIN"/>
    <property type="match status" value="1"/>
</dbReference>
<keyword evidence="6" id="KW-0812">Transmembrane</keyword>
<keyword evidence="4" id="KW-0325">Glycoprotein</keyword>
<feature type="signal peptide" evidence="7">
    <location>
        <begin position="1"/>
        <end position="29"/>
    </location>
</feature>
<keyword evidence="2 6" id="KW-0472">Membrane</keyword>
<evidence type="ECO:0000256" key="6">
    <source>
        <dbReference type="SAM" id="Phobius"/>
    </source>
</evidence>
<feature type="domain" description="Ig-like" evidence="8">
    <location>
        <begin position="31"/>
        <end position="139"/>
    </location>
</feature>
<dbReference type="GO" id="GO:0005911">
    <property type="term" value="C:cell-cell junction"/>
    <property type="evidence" value="ECO:0007669"/>
    <property type="project" value="TreeGrafter"/>
</dbReference>
<feature type="chain" id="PRO_5003506534" evidence="7">
    <location>
        <begin position="30"/>
        <end position="1184"/>
    </location>
</feature>
<dbReference type="Proteomes" id="UP000008909">
    <property type="component" value="Unassembled WGS sequence"/>
</dbReference>
<dbReference type="Pfam" id="PF07679">
    <property type="entry name" value="I-set"/>
    <property type="match status" value="1"/>
</dbReference>
<feature type="transmembrane region" description="Helical" evidence="6">
    <location>
        <begin position="818"/>
        <end position="842"/>
    </location>
</feature>
<dbReference type="PANTHER" id="PTHR11640:SF31">
    <property type="entry name" value="IRREGULAR CHIASM C-ROUGHEST PROTEIN-RELATED"/>
    <property type="match status" value="1"/>
</dbReference>
<organism evidence="9 10">
    <name type="scientific">Clonorchis sinensis</name>
    <name type="common">Chinese liver fluke</name>
    <dbReference type="NCBI Taxonomy" id="79923"/>
    <lineage>
        <taxon>Eukaryota</taxon>
        <taxon>Metazoa</taxon>
        <taxon>Spiralia</taxon>
        <taxon>Lophotrochozoa</taxon>
        <taxon>Platyhelminthes</taxon>
        <taxon>Trematoda</taxon>
        <taxon>Digenea</taxon>
        <taxon>Opisthorchiida</taxon>
        <taxon>Opisthorchiata</taxon>
        <taxon>Opisthorchiidae</taxon>
        <taxon>Clonorchis</taxon>
    </lineage>
</organism>
<dbReference type="EMBL" id="DF144020">
    <property type="protein sequence ID" value="GAA55465.1"/>
    <property type="molecule type" value="Genomic_DNA"/>
</dbReference>
<keyword evidence="7" id="KW-0732">Signal</keyword>
<dbReference type="InterPro" id="IPR013783">
    <property type="entry name" value="Ig-like_fold"/>
</dbReference>
<proteinExistence type="predicted"/>
<evidence type="ECO:0000313" key="10">
    <source>
        <dbReference type="Proteomes" id="UP000008909"/>
    </source>
</evidence>
<evidence type="ECO:0000256" key="1">
    <source>
        <dbReference type="ARBA" id="ARBA00004479"/>
    </source>
</evidence>
<evidence type="ECO:0000256" key="4">
    <source>
        <dbReference type="ARBA" id="ARBA00023180"/>
    </source>
</evidence>
<dbReference type="SMART" id="SM00409">
    <property type="entry name" value="IG"/>
    <property type="match status" value="4"/>
</dbReference>
<keyword evidence="3" id="KW-1015">Disulfide bond</keyword>
<dbReference type="Gene3D" id="2.60.40.10">
    <property type="entry name" value="Immunoglobulins"/>
    <property type="match status" value="3"/>
</dbReference>
<evidence type="ECO:0000256" key="7">
    <source>
        <dbReference type="SAM" id="SignalP"/>
    </source>
</evidence>
<protein>
    <submittedName>
        <fullName evidence="9">Irregular chiasm C-roughest protein</fullName>
    </submittedName>
</protein>
<keyword evidence="5" id="KW-0393">Immunoglobulin domain</keyword>
<evidence type="ECO:0000313" key="9">
    <source>
        <dbReference type="EMBL" id="GAA55465.1"/>
    </source>
</evidence>
<evidence type="ECO:0000256" key="3">
    <source>
        <dbReference type="ARBA" id="ARBA00023157"/>
    </source>
</evidence>
<sequence>MSLSSIIKLRHLHNLCLTLMLFLWRSNYAMPDLSNSPNPTGTLLKGPVNQSVLIGKTARFQCRIHDRHLYGISPDELGQSFNKQLIVQWIIDGFGVTNETLKSVYGSRYHMPGPADQGIYDLLIHEISLEDEASFICQADVKLYKASPPPLIETLASKPVYLKIIIPPTSLTLARRDQPTRYQELSAQFSGSKLDRSHIISESFVHSPFQANQKPLDTGTVHLSPRSKQFENSRIVADDPAIGSGFHVYKPVLLENTRKLNLTDTSGEQMRIAKPPPVLWIREQERLTVECRSSAAKPAPTIRWFLSGVPLDPTKGERASGVGSVKAPMHDALDSQSSGRLSQVEVDEKFEIVEQHFFEPVNYTAAFVHHPLLQHSSARNASPDGEVHTRATLSVLQLLVQRRHQQKHLGCKIDNTDEFRSAVLPSVFAVIEPMYVERIDVKIQAAGQTEEMREGTTAQVQCIAITNPPSPVYSWTILDPPAAEVPDDYNNKSTSVSQYTNDITSRDRLLNAIPQDPSVVQLKLHRSMHRSRVRCWVGVGVPGEDIHRIKTPESSSNRLMWKRMEKELNILYGPAFEQGLDNIRPAKLGQTIYLECTVDSNPLAHVALYRIGPRGQAMLTELCDQDDDPNNQSSVSRWQNVNAKHSQYIGAREISSSALANAVKSKGSEILHSAVQKVRYPLRLKRMEDFGFYACIANTPSFAPALQPLYVGHSGSPRVTNLRQLTSNDGSQIDLVCLIKSIPRPTMDHVHWFRHGKLIQPTERIQILHEQLILGLRSILHFRHVQLEDVALYNCTITNEYGTAWKTIQLEYGASIPLVFIAGTGVALFLAILFVVLLCCFFRHSRRRVDLQERKPQKEAPRAVNKSNGIQLDHTVTNSNFRYEMELQPMLATSSSECNLPLTYDPLNLQTCHLCLNAVKTCSDSMADRTPGSQVCATQTTGIRLDESGGCPHMNCKRSDDSGIETSDVSGLVGVTGRNGYPISSGSAWNTVVLRSPSPFSPNAYYSLVSPRRSILYGETIPNIHAAGYYTPASQNAECNKIHEPIATTVNYNQPQQSISPILVVTPNHTNNASMFESTVSSSGILLPSAVVFQPQTVINLPQPQTKSLYCALPTTSSFNSVTPDLAPPHMIPEMSVLPLSFCGPTPVSVMPESTVMATDGHQHMIHVNTLLKSRSSDDDGTTV</sequence>
<reference evidence="9" key="1">
    <citation type="journal article" date="2011" name="Genome Biol.">
        <title>The draft genome of the carcinogenic human liver fluke Clonorchis sinensis.</title>
        <authorList>
            <person name="Wang X."/>
            <person name="Chen W."/>
            <person name="Huang Y."/>
            <person name="Sun J."/>
            <person name="Men J."/>
            <person name="Liu H."/>
            <person name="Luo F."/>
            <person name="Guo L."/>
            <person name="Lv X."/>
            <person name="Deng C."/>
            <person name="Zhou C."/>
            <person name="Fan Y."/>
            <person name="Li X."/>
            <person name="Huang L."/>
            <person name="Hu Y."/>
            <person name="Liang C."/>
            <person name="Hu X."/>
            <person name="Xu J."/>
            <person name="Yu X."/>
        </authorList>
    </citation>
    <scope>NUCLEOTIDE SEQUENCE [LARGE SCALE GENOMIC DNA]</scope>
    <source>
        <strain evidence="9">Henan</strain>
    </source>
</reference>
<evidence type="ECO:0000259" key="8">
    <source>
        <dbReference type="PROSITE" id="PS50835"/>
    </source>
</evidence>
<feature type="domain" description="Ig-like" evidence="8">
    <location>
        <begin position="717"/>
        <end position="811"/>
    </location>
</feature>
<comment type="subcellular location">
    <subcellularLocation>
        <location evidence="1">Membrane</location>
        <topology evidence="1">Single-pass type I membrane protein</topology>
    </subcellularLocation>
</comment>
<keyword evidence="6" id="KW-1133">Transmembrane helix</keyword>
<dbReference type="PROSITE" id="PS50835">
    <property type="entry name" value="IG_LIKE"/>
    <property type="match status" value="3"/>
</dbReference>
<dbReference type="SUPFAM" id="SSF48726">
    <property type="entry name" value="Immunoglobulin"/>
    <property type="match status" value="3"/>
</dbReference>
<evidence type="ECO:0000256" key="2">
    <source>
        <dbReference type="ARBA" id="ARBA00023136"/>
    </source>
</evidence>
<dbReference type="GO" id="GO:0005886">
    <property type="term" value="C:plasma membrane"/>
    <property type="evidence" value="ECO:0007669"/>
    <property type="project" value="TreeGrafter"/>
</dbReference>
<dbReference type="GO" id="GO:0098609">
    <property type="term" value="P:cell-cell adhesion"/>
    <property type="evidence" value="ECO:0007669"/>
    <property type="project" value="TreeGrafter"/>
</dbReference>
<dbReference type="InterPro" id="IPR036179">
    <property type="entry name" value="Ig-like_dom_sf"/>
</dbReference>
<feature type="domain" description="Ig-like" evidence="8">
    <location>
        <begin position="425"/>
        <end position="475"/>
    </location>
</feature>
<evidence type="ECO:0000256" key="5">
    <source>
        <dbReference type="ARBA" id="ARBA00023319"/>
    </source>
</evidence>
<dbReference type="InterPro" id="IPR003599">
    <property type="entry name" value="Ig_sub"/>
</dbReference>